<dbReference type="Pfam" id="PF03176">
    <property type="entry name" value="MMPL"/>
    <property type="match status" value="2"/>
</dbReference>
<feature type="transmembrane region" description="Helical" evidence="6">
    <location>
        <begin position="765"/>
        <end position="789"/>
    </location>
</feature>
<comment type="caution">
    <text evidence="8">The sequence shown here is derived from an EMBL/GenBank/DDBJ whole genome shotgun (WGS) entry which is preliminary data.</text>
</comment>
<feature type="transmembrane region" description="Helical" evidence="6">
    <location>
        <begin position="665"/>
        <end position="686"/>
    </location>
</feature>
<dbReference type="PANTHER" id="PTHR33406:SF10">
    <property type="entry name" value="SSD DOMAIN-CONTAINING PROTEIN"/>
    <property type="match status" value="1"/>
</dbReference>
<feature type="domain" description="SSD" evidence="7">
    <location>
        <begin position="274"/>
        <end position="401"/>
    </location>
</feature>
<dbReference type="InterPro" id="IPR050545">
    <property type="entry name" value="Mycobact_MmpL"/>
</dbReference>
<feature type="transmembrane region" description="Helical" evidence="6">
    <location>
        <begin position="435"/>
        <end position="454"/>
    </location>
</feature>
<organism evidence="8 9">
    <name type="scientific">Candidatus Magnetoglobus multicellularis str. Araruama</name>
    <dbReference type="NCBI Taxonomy" id="890399"/>
    <lineage>
        <taxon>Bacteria</taxon>
        <taxon>Pseudomonadati</taxon>
        <taxon>Thermodesulfobacteriota</taxon>
        <taxon>Desulfobacteria</taxon>
        <taxon>Desulfobacterales</taxon>
        <taxon>Desulfobacteraceae</taxon>
        <taxon>Candidatus Magnetoglobus</taxon>
    </lineage>
</organism>
<keyword evidence="5 6" id="KW-0472">Membrane</keyword>
<feature type="transmembrane region" description="Helical" evidence="6">
    <location>
        <begin position="249"/>
        <end position="268"/>
    </location>
</feature>
<feature type="transmembrane region" description="Helical" evidence="6">
    <location>
        <begin position="41"/>
        <end position="60"/>
    </location>
</feature>
<feature type="transmembrane region" description="Helical" evidence="6">
    <location>
        <begin position="693"/>
        <end position="714"/>
    </location>
</feature>
<keyword evidence="2" id="KW-1003">Cell membrane</keyword>
<evidence type="ECO:0000259" key="7">
    <source>
        <dbReference type="PROSITE" id="PS50156"/>
    </source>
</evidence>
<keyword evidence="3 6" id="KW-0812">Transmembrane</keyword>
<evidence type="ECO:0000256" key="5">
    <source>
        <dbReference type="ARBA" id="ARBA00023136"/>
    </source>
</evidence>
<feature type="transmembrane region" description="Helical" evidence="6">
    <location>
        <begin position="734"/>
        <end position="753"/>
    </location>
</feature>
<protein>
    <recommendedName>
        <fullName evidence="7">SSD domain-containing protein</fullName>
    </recommendedName>
</protein>
<dbReference type="AlphaFoldDB" id="A0A1V1PF05"/>
<feature type="transmembrane region" description="Helical" evidence="6">
    <location>
        <begin position="274"/>
        <end position="296"/>
    </location>
</feature>
<dbReference type="PANTHER" id="PTHR33406">
    <property type="entry name" value="MEMBRANE PROTEIN MJ1562-RELATED"/>
    <property type="match status" value="1"/>
</dbReference>
<dbReference type="EMBL" id="ATBP01000056">
    <property type="protein sequence ID" value="ETR73489.1"/>
    <property type="molecule type" value="Genomic_DNA"/>
</dbReference>
<feature type="transmembrane region" description="Helical" evidence="6">
    <location>
        <begin position="639"/>
        <end position="659"/>
    </location>
</feature>
<evidence type="ECO:0000313" key="8">
    <source>
        <dbReference type="EMBL" id="ETR73489.1"/>
    </source>
</evidence>
<accession>A0A1V1PF05</accession>
<dbReference type="PROSITE" id="PS50156">
    <property type="entry name" value="SSD"/>
    <property type="match status" value="1"/>
</dbReference>
<evidence type="ECO:0000256" key="4">
    <source>
        <dbReference type="ARBA" id="ARBA00022989"/>
    </source>
</evidence>
<evidence type="ECO:0000313" key="9">
    <source>
        <dbReference type="Proteomes" id="UP000189670"/>
    </source>
</evidence>
<evidence type="ECO:0000256" key="6">
    <source>
        <dbReference type="SAM" id="Phobius"/>
    </source>
</evidence>
<dbReference type="GO" id="GO:0005886">
    <property type="term" value="C:plasma membrane"/>
    <property type="evidence" value="ECO:0007669"/>
    <property type="project" value="UniProtKB-SubCell"/>
</dbReference>
<feature type="transmembrane region" description="Helical" evidence="6">
    <location>
        <begin position="380"/>
        <end position="402"/>
    </location>
</feature>
<dbReference type="Proteomes" id="UP000189670">
    <property type="component" value="Unassembled WGS sequence"/>
</dbReference>
<evidence type="ECO:0000256" key="3">
    <source>
        <dbReference type="ARBA" id="ARBA00022692"/>
    </source>
</evidence>
<name>A0A1V1PF05_9BACT</name>
<feature type="transmembrane region" description="Helical" evidence="6">
    <location>
        <begin position="303"/>
        <end position="323"/>
    </location>
</feature>
<feature type="transmembrane region" description="Helical" evidence="6">
    <location>
        <begin position="343"/>
        <end position="368"/>
    </location>
</feature>
<dbReference type="Gene3D" id="1.20.1640.10">
    <property type="entry name" value="Multidrug efflux transporter AcrB transmembrane domain"/>
    <property type="match status" value="2"/>
</dbReference>
<dbReference type="InterPro" id="IPR000731">
    <property type="entry name" value="SSD"/>
</dbReference>
<keyword evidence="4 6" id="KW-1133">Transmembrane helix</keyword>
<evidence type="ECO:0000256" key="2">
    <source>
        <dbReference type="ARBA" id="ARBA00022475"/>
    </source>
</evidence>
<sequence>MDKILNSCYISKSTKNFIEEINIVERIVQFIEKFLFSFRPIVIAFFIICTCLLLWSASFIRIDAGFEKNIPLEHEYMKTFLKHQELFGGANRILVAVEDVRGDIFNEEALQTIRSVHDEIFFIEGVDRSKVISIFSPSTRYIEVVEDGFRGGPVIPADFKPVPESIEQVRKNTIKAGIVGRLVSNDFSCGLIAVQLQEINPKTGERLDYIKFSRKLETLIRDKYQQGNIKVHIIGFAKMIGDIADGTHGVIFFFGLAIIITFCLVYIYCRSGRLSLMPVLCSLVAVVWQLGLLNAVGFGMDPMAILVPFLVFAIGVSHGMQMINGMGNNVASGMSPYEAARAVFRRLCIPGSVALISDTVGFLTLLLIKIGMIQELAINASLGVASIILTNLVLLPILLSYLKFNKSFKHKYEKTLEFHDRIWQPLSHLAKPRTGMIAIIIAVVIAAFGFQYALQMKIGDLHAGAPALHEDSRYNKDIAIITERFSIGVDAISIIVEAYSNACTEYAAMNAIDEFHWYMENVPGVHSVISLPEVSKIFNAAYNEGNLKWRVISRNVYVLTQATQRIKSGSGLLNGDCSVIPVIIYTKDHKADTIETIVNAVKKYVAEHPNDKLNFRLSTGPVGVMAAKNEAVTAAQNPMLMWVYGVVIFLCLITFRSIIATFCVILPLVIVSILAQALMTLLQIGLTVSTLPILALGVGIGVDYGIYIVTPLLLNLRKGLSLYQAYLATLRTTGSAVMFTGFTLAVGVSTWIFSELKFQVDIGVLLTFMFLLSMFGAILLLPSLAAQFWGENRMKFKG</sequence>
<comment type="subcellular location">
    <subcellularLocation>
        <location evidence="1">Cell membrane</location>
        <topology evidence="1">Multi-pass membrane protein</topology>
    </subcellularLocation>
</comment>
<dbReference type="InterPro" id="IPR004869">
    <property type="entry name" value="MMPL_dom"/>
</dbReference>
<proteinExistence type="predicted"/>
<dbReference type="SUPFAM" id="SSF82866">
    <property type="entry name" value="Multidrug efflux transporter AcrB transmembrane domain"/>
    <property type="match status" value="2"/>
</dbReference>
<evidence type="ECO:0000256" key="1">
    <source>
        <dbReference type="ARBA" id="ARBA00004651"/>
    </source>
</evidence>
<gene>
    <name evidence="8" type="ORF">OMM_00910</name>
</gene>
<reference evidence="9" key="1">
    <citation type="submission" date="2012-11" db="EMBL/GenBank/DDBJ databases">
        <authorList>
            <person name="Lucero-Rivera Y.E."/>
            <person name="Tovar-Ramirez D."/>
        </authorList>
    </citation>
    <scope>NUCLEOTIDE SEQUENCE [LARGE SCALE GENOMIC DNA]</scope>
    <source>
        <strain evidence="9">Araruama</strain>
    </source>
</reference>